<evidence type="ECO:0008006" key="2">
    <source>
        <dbReference type="Google" id="ProtNLM"/>
    </source>
</evidence>
<evidence type="ECO:0000313" key="1">
    <source>
        <dbReference type="EMBL" id="VAW39852.1"/>
    </source>
</evidence>
<reference evidence="1" key="1">
    <citation type="submission" date="2018-06" db="EMBL/GenBank/DDBJ databases">
        <authorList>
            <person name="Zhirakovskaya E."/>
        </authorList>
    </citation>
    <scope>NUCLEOTIDE SEQUENCE</scope>
</reference>
<gene>
    <name evidence="1" type="ORF">MNBD_DELTA04-1530</name>
</gene>
<protein>
    <recommendedName>
        <fullName evidence="2">Acetyltransferase</fullName>
    </recommendedName>
</protein>
<dbReference type="AlphaFoldDB" id="A0A3B0VLC9"/>
<dbReference type="EMBL" id="UOEY01000088">
    <property type="protein sequence ID" value="VAW39852.1"/>
    <property type="molecule type" value="Genomic_DNA"/>
</dbReference>
<accession>A0A3B0VLC9</accession>
<name>A0A3B0VLC9_9ZZZZ</name>
<organism evidence="1">
    <name type="scientific">hydrothermal vent metagenome</name>
    <dbReference type="NCBI Taxonomy" id="652676"/>
    <lineage>
        <taxon>unclassified sequences</taxon>
        <taxon>metagenomes</taxon>
        <taxon>ecological metagenomes</taxon>
    </lineage>
</organism>
<dbReference type="InterPro" id="IPR038763">
    <property type="entry name" value="DHH_sf"/>
</dbReference>
<proteinExistence type="predicted"/>
<dbReference type="SUPFAM" id="SSF64182">
    <property type="entry name" value="DHH phosphoesterases"/>
    <property type="match status" value="1"/>
</dbReference>
<sequence>MPFVDVFNGDADGICALQQLRLQTPRPAARLVTGVKRDIVLLARLHDVCDSDITVLDISLDRNRQALQGLLDRGNRVFYADHHFSGAIPASKNLDAHIDPVPQTCTSLIVDALLAGRWRPWAVVGAFGDNLDEVARQTAAGLGLDDEDVEKLRETGVLLNYNGYGAALEDLFFPPDDLYRQVHRFTDPLDFHDRSPVVPVLREGYRDDMARARRFGPCREFAHGRIFQLPPEPWARRVAGVFSNILARERPDMAHGLIIANSDGSLRVSVRAPLNNRTGADTLCRNFPSGGGRAAAAGINHLPAGQAEAFQLAFAEQFKPGG</sequence>